<dbReference type="GO" id="GO:0042393">
    <property type="term" value="F:histone binding"/>
    <property type="evidence" value="ECO:0007669"/>
    <property type="project" value="EnsemblFungi"/>
</dbReference>
<evidence type="ECO:0000256" key="4">
    <source>
        <dbReference type="ARBA" id="ARBA00022454"/>
    </source>
</evidence>
<dbReference type="InterPro" id="IPR041569">
    <property type="entry name" value="AAA_lid_3"/>
</dbReference>
<dbReference type="InterPro" id="IPR001487">
    <property type="entry name" value="Bromodomain"/>
</dbReference>
<keyword evidence="8 10" id="KW-0103">Bromodomain</keyword>
<feature type="compositionally biased region" description="Basic residues" evidence="12">
    <location>
        <begin position="90"/>
        <end position="102"/>
    </location>
</feature>
<feature type="region of interest" description="Disordered" evidence="12">
    <location>
        <begin position="122"/>
        <end position="153"/>
    </location>
</feature>
<evidence type="ECO:0000313" key="14">
    <source>
        <dbReference type="EMBL" id="CCE65572.1"/>
    </source>
</evidence>
<evidence type="ECO:0000256" key="12">
    <source>
        <dbReference type="SAM" id="MobiDB-lite"/>
    </source>
</evidence>
<reference evidence="14 15" key="1">
    <citation type="journal article" date="2011" name="Proc. Natl. Acad. Sci. U.S.A.">
        <title>Evolutionary erosion of yeast sex chromosomes by mating-type switching accidents.</title>
        <authorList>
            <person name="Gordon J.L."/>
            <person name="Armisen D."/>
            <person name="Proux-Wera E."/>
            <person name="Oheigeartaigh S.S."/>
            <person name="Byrne K.P."/>
            <person name="Wolfe K.H."/>
        </authorList>
    </citation>
    <scope>NUCLEOTIDE SEQUENCE [LARGE SCALE GENOMIC DNA]</scope>
    <source>
        <strain evidence="15">ATCC 24235 / CBS 4417 / NBRC 1672 / NRRL Y-8282 / UCD 70-5</strain>
    </source>
</reference>
<feature type="domain" description="Bromo" evidence="13">
    <location>
        <begin position="1057"/>
        <end position="1099"/>
    </location>
</feature>
<evidence type="ECO:0000256" key="9">
    <source>
        <dbReference type="ARBA" id="ARBA00023242"/>
    </source>
</evidence>
<dbReference type="InterPro" id="IPR003959">
    <property type="entry name" value="ATPase_AAA_core"/>
</dbReference>
<protein>
    <recommendedName>
        <fullName evidence="13">Bromo domain-containing protein</fullName>
    </recommendedName>
</protein>
<dbReference type="Proteomes" id="UP000005666">
    <property type="component" value="Chromosome 12"/>
</dbReference>
<keyword evidence="4" id="KW-0158">Chromosome</keyword>
<dbReference type="GO" id="GO:0000122">
    <property type="term" value="P:negative regulation of transcription by RNA polymerase II"/>
    <property type="evidence" value="ECO:0007669"/>
    <property type="project" value="EnsemblFungi"/>
</dbReference>
<dbReference type="CDD" id="cd05491">
    <property type="entry name" value="Bromo_TBP7_like"/>
    <property type="match status" value="1"/>
</dbReference>
<dbReference type="KEGG" id="tpf:TPHA_0L02210"/>
<dbReference type="PANTHER" id="PTHR23069:SF0">
    <property type="entry name" value="TAT-BINDING HOMOLOG 7"/>
    <property type="match status" value="1"/>
</dbReference>
<feature type="compositionally biased region" description="Acidic residues" evidence="12">
    <location>
        <begin position="122"/>
        <end position="132"/>
    </location>
</feature>
<evidence type="ECO:0000256" key="11">
    <source>
        <dbReference type="SAM" id="Coils"/>
    </source>
</evidence>
<dbReference type="HOGENOM" id="CLU_000536_6_1_1"/>
<dbReference type="GO" id="GO:0006337">
    <property type="term" value="P:nucleosome disassembly"/>
    <property type="evidence" value="ECO:0007669"/>
    <property type="project" value="EnsemblFungi"/>
</dbReference>
<dbReference type="InterPro" id="IPR045199">
    <property type="entry name" value="ATAD2-like"/>
</dbReference>
<dbReference type="SUPFAM" id="SSF52540">
    <property type="entry name" value="P-loop containing nucleoside triphosphate hydrolases"/>
    <property type="match status" value="2"/>
</dbReference>
<dbReference type="InterPro" id="IPR027417">
    <property type="entry name" value="P-loop_NTPase"/>
</dbReference>
<feature type="compositionally biased region" description="Acidic residues" evidence="12">
    <location>
        <begin position="53"/>
        <end position="84"/>
    </location>
</feature>
<dbReference type="FunFam" id="1.10.8.60:FF:000016">
    <property type="entry name" value="ATPase family AAA domain-containing protein 2B"/>
    <property type="match status" value="1"/>
</dbReference>
<comment type="subcellular location">
    <subcellularLocation>
        <location evidence="2">Chromosome</location>
    </subcellularLocation>
    <subcellularLocation>
        <location evidence="1">Nucleus</location>
    </subcellularLocation>
</comment>
<evidence type="ECO:0000259" key="13">
    <source>
        <dbReference type="PROSITE" id="PS50014"/>
    </source>
</evidence>
<feature type="compositionally biased region" description="Polar residues" evidence="12">
    <location>
        <begin position="364"/>
        <end position="373"/>
    </location>
</feature>
<organism evidence="14 15">
    <name type="scientific">Tetrapisispora phaffii (strain ATCC 24235 / CBS 4417 / NBRC 1672 / NRRL Y-8282 / UCD 70-5)</name>
    <name type="common">Yeast</name>
    <name type="synonym">Fabospora phaffii</name>
    <dbReference type="NCBI Taxonomy" id="1071381"/>
    <lineage>
        <taxon>Eukaryota</taxon>
        <taxon>Fungi</taxon>
        <taxon>Dikarya</taxon>
        <taxon>Ascomycota</taxon>
        <taxon>Saccharomycotina</taxon>
        <taxon>Saccharomycetes</taxon>
        <taxon>Saccharomycetales</taxon>
        <taxon>Saccharomycetaceae</taxon>
        <taxon>Tetrapisispora</taxon>
    </lineage>
</organism>
<dbReference type="OMA" id="NAQMGIE"/>
<dbReference type="Gene3D" id="1.10.8.60">
    <property type="match status" value="1"/>
</dbReference>
<keyword evidence="11" id="KW-0175">Coiled coil</keyword>
<dbReference type="PROSITE" id="PS50014">
    <property type="entry name" value="BROMODOMAIN_2"/>
    <property type="match status" value="1"/>
</dbReference>
<dbReference type="Gene3D" id="3.40.50.300">
    <property type="entry name" value="P-loop containing nucleotide triphosphate hydrolases"/>
    <property type="match status" value="2"/>
</dbReference>
<accession>G8C094</accession>
<dbReference type="Pfam" id="PF00004">
    <property type="entry name" value="AAA"/>
    <property type="match status" value="2"/>
</dbReference>
<dbReference type="OrthoDB" id="5421at2759"/>
<dbReference type="GO" id="GO:0000785">
    <property type="term" value="C:chromatin"/>
    <property type="evidence" value="ECO:0007669"/>
    <property type="project" value="EnsemblFungi"/>
</dbReference>
<dbReference type="GO" id="GO:0000775">
    <property type="term" value="C:chromosome, centromeric region"/>
    <property type="evidence" value="ECO:0007669"/>
    <property type="project" value="EnsemblFungi"/>
</dbReference>
<dbReference type="GO" id="GO:0045815">
    <property type="term" value="P:transcription initiation-coupled chromatin remodeling"/>
    <property type="evidence" value="ECO:0007669"/>
    <property type="project" value="TreeGrafter"/>
</dbReference>
<feature type="compositionally biased region" description="Low complexity" evidence="12">
    <location>
        <begin position="294"/>
        <end position="305"/>
    </location>
</feature>
<dbReference type="STRING" id="1071381.G8C094"/>
<dbReference type="PANTHER" id="PTHR23069">
    <property type="entry name" value="AAA DOMAIN-CONTAINING"/>
    <property type="match status" value="1"/>
</dbReference>
<keyword evidence="9" id="KW-0539">Nucleus</keyword>
<feature type="coiled-coil region" evidence="11">
    <location>
        <begin position="1128"/>
        <end position="1158"/>
    </location>
</feature>
<dbReference type="SUPFAM" id="SSF47370">
    <property type="entry name" value="Bromodomain"/>
    <property type="match status" value="1"/>
</dbReference>
<dbReference type="InterPro" id="IPR003960">
    <property type="entry name" value="ATPase_AAA_CS"/>
</dbReference>
<evidence type="ECO:0000256" key="5">
    <source>
        <dbReference type="ARBA" id="ARBA00022741"/>
    </source>
</evidence>
<evidence type="ECO:0000256" key="6">
    <source>
        <dbReference type="ARBA" id="ARBA00022801"/>
    </source>
</evidence>
<dbReference type="GO" id="GO:0005524">
    <property type="term" value="F:ATP binding"/>
    <property type="evidence" value="ECO:0007669"/>
    <property type="project" value="UniProtKB-KW"/>
</dbReference>
<keyword evidence="7" id="KW-0067">ATP-binding</keyword>
<evidence type="ECO:0000256" key="8">
    <source>
        <dbReference type="ARBA" id="ARBA00023117"/>
    </source>
</evidence>
<dbReference type="GO" id="GO:0006334">
    <property type="term" value="P:nucleosome assembly"/>
    <property type="evidence" value="ECO:0007669"/>
    <property type="project" value="TreeGrafter"/>
</dbReference>
<dbReference type="GO" id="GO:0140674">
    <property type="term" value="F:ATP-dependent histone chaperone activity"/>
    <property type="evidence" value="ECO:0007669"/>
    <property type="project" value="EnsemblFungi"/>
</dbReference>
<dbReference type="GO" id="GO:2000219">
    <property type="term" value="P:positive regulation of invasive growth in response to glucose limitation"/>
    <property type="evidence" value="ECO:0007669"/>
    <property type="project" value="EnsemblFungi"/>
</dbReference>
<sequence length="1400" mass="158217">MMTKRYQMIMNLRMKLIIQTSMKPLQMVIKTANILQLRVALEAEEQMTKKSYEEDDESFHEDEFDENEDVDDVGNSDDDDEDYEYSSRRTNSRKGRKTRGRSRSNNYAKRREIESFIVKDENDFDDDEDDDTISYSSSRRRGRSTRNYAENNYNKYQEDDNDRAEATNIRRSRRLRSTSMQNDEAPFLKRRTRSAMNAAENEFNNQTSGTEALTLQDEIRELRESSPIREFKGGVVGIEKGPRSLRERTKHVNYKIPPPLADPGQDVLSNDAHSGIGAGSNAINTNALRSSYTSSPSRRGRGASSNKFPQRRLFPTGGPFGGNEVTSIFGENTVFYNLDDDINLTSLPKFTLTQSMDKYKDPSTVLNSTSGDVNGNQGQNNNKRLIDSDSSEDEILPMGAKPKTKDPNTKKKKKKPEIADLDPLGVDMNINFDDVGGLDNYIDQLKEMITLPLLYPELYQNFNITPPRGVLFHGPPGTGKTLMARALAASCSSDTRKITFFMRKGADILSKWVGEAERQLRLLFEEAKKHQPSIIFFDEIDGLAPVRSSKQEQIHASIVSTMLALMDGMDNRGQVIVIGATNRPDAVDPALRRPGRFDREFYFPLPDIDARAKILEIHTRKWNPPLQKPVILQLANLTKGYGGADLRALCTEAALISIQHKYPQIYRSNDKLDVDPSKITVSTSDFMLALEKIVPSSARSTGNIAQPLPEPIKPLLDIQLGGIERTLNKLIPKNDNQFDRSKSLIQQFIEYEDFDENNTEGHGVEDFEKHSLISSVVKLRVSKPRLLISGPPGNGQQYIGSAILNVLEKYNIQKLDLASLVSDSSRTLEAAVVQTFVEARKRQPAVIYIPNLDIWCRTIPENVIMTLATLLGSLENSEKILLLGIGSQLESSLIDSTPLGLLGFSKKIFELKLPNQSQRVNYFKSIEKLLSMQPTSFNLRKKRTTPLPKLPHASPDSDPNNLDENGVLLSTQDILRRKLRKFQYQDMRLKNVLKIKLSGIMDLILKRYRRFKKPAVDDMLLVHLFEPVSNDPNWEAAYVKDKDMILEVATGKKFFNMDLDIVEERLWNGFYSDPRQFLRDIEYIYHDASVLGDRENTIRASEMFANAQMAIEDISTKEFIDECKATHQRDLERQKLFLEDQQKRLVQQQEQNEQILKEIQESVKPSVETVFETPVVENGITEVGVGSGNQLQAQMQINAVLSPVEDTIIKGTEIENNSITKDENFAQEDNLELLNKENENNIENGNSTAPVNEKKQDNVILDNYASENGETVATNQGGNGKVEIKAIMNETASVDISTPSTAPATDSMPEPVTEHVAELALVKTEASVPEPVKKMVDDRVVIVDSSAMNDIMDKLIKISDGFTVSQLEELYAEIVDIVWEDRDKWEKANTISKIKKYLNI</sequence>
<dbReference type="PROSITE" id="PS00674">
    <property type="entry name" value="AAA"/>
    <property type="match status" value="1"/>
</dbReference>
<evidence type="ECO:0000313" key="15">
    <source>
        <dbReference type="Proteomes" id="UP000005666"/>
    </source>
</evidence>
<dbReference type="GO" id="GO:0034080">
    <property type="term" value="P:CENP-A containing chromatin assembly"/>
    <property type="evidence" value="ECO:0007669"/>
    <property type="project" value="EnsemblFungi"/>
</dbReference>
<proteinExistence type="inferred from homology"/>
<feature type="region of interest" description="Disordered" evidence="12">
    <location>
        <begin position="290"/>
        <end position="321"/>
    </location>
</feature>
<dbReference type="GO" id="GO:0005634">
    <property type="term" value="C:nucleus"/>
    <property type="evidence" value="ECO:0007669"/>
    <property type="project" value="UniProtKB-SubCell"/>
</dbReference>
<dbReference type="CDD" id="cd19517">
    <property type="entry name" value="RecA-like_Yta7-like"/>
    <property type="match status" value="1"/>
</dbReference>
<feature type="region of interest" description="Disordered" evidence="12">
    <location>
        <begin position="362"/>
        <end position="417"/>
    </location>
</feature>
<dbReference type="GO" id="GO:0003682">
    <property type="term" value="F:chromatin binding"/>
    <property type="evidence" value="ECO:0007669"/>
    <property type="project" value="EnsemblFungi"/>
</dbReference>
<dbReference type="RefSeq" id="XP_003688006.1">
    <property type="nucleotide sequence ID" value="XM_003687958.1"/>
</dbReference>
<dbReference type="FunFam" id="3.40.50.300:FF:000061">
    <property type="entry name" value="ATPase family, AAA domain-containing 2"/>
    <property type="match status" value="1"/>
</dbReference>
<keyword evidence="6" id="KW-0378">Hydrolase</keyword>
<evidence type="ECO:0000256" key="2">
    <source>
        <dbReference type="ARBA" id="ARBA00004286"/>
    </source>
</evidence>
<keyword evidence="15" id="KW-1185">Reference proteome</keyword>
<dbReference type="EMBL" id="HE612867">
    <property type="protein sequence ID" value="CCE65572.1"/>
    <property type="molecule type" value="Genomic_DNA"/>
</dbReference>
<dbReference type="InterPro" id="IPR036427">
    <property type="entry name" value="Bromodomain-like_sf"/>
</dbReference>
<comment type="similarity">
    <text evidence="3">Belongs to the AAA ATPase family.</text>
</comment>
<dbReference type="InterPro" id="IPR003593">
    <property type="entry name" value="AAA+_ATPase"/>
</dbReference>
<dbReference type="FunFam" id="3.40.50.300:FF:001218">
    <property type="entry name" value="AAA family ATPase, putative"/>
    <property type="match status" value="1"/>
</dbReference>
<dbReference type="GO" id="GO:0045944">
    <property type="term" value="P:positive regulation of transcription by RNA polymerase II"/>
    <property type="evidence" value="ECO:0007669"/>
    <property type="project" value="EnsemblFungi"/>
</dbReference>
<dbReference type="GO" id="GO:0016887">
    <property type="term" value="F:ATP hydrolysis activity"/>
    <property type="evidence" value="ECO:0007669"/>
    <property type="project" value="EnsemblFungi"/>
</dbReference>
<dbReference type="SMART" id="SM00382">
    <property type="entry name" value="AAA"/>
    <property type="match status" value="1"/>
</dbReference>
<dbReference type="GO" id="GO:0005829">
    <property type="term" value="C:cytosol"/>
    <property type="evidence" value="ECO:0007669"/>
    <property type="project" value="EnsemblFungi"/>
</dbReference>
<feature type="region of interest" description="Disordered" evidence="12">
    <location>
        <begin position="941"/>
        <end position="964"/>
    </location>
</feature>
<evidence type="ECO:0000256" key="7">
    <source>
        <dbReference type="ARBA" id="ARBA00022840"/>
    </source>
</evidence>
<dbReference type="eggNOG" id="KOG0732">
    <property type="taxonomic scope" value="Eukaryota"/>
</dbReference>
<evidence type="ECO:0000256" key="10">
    <source>
        <dbReference type="PROSITE-ProRule" id="PRU00035"/>
    </source>
</evidence>
<feature type="region of interest" description="Disordered" evidence="12">
    <location>
        <begin position="48"/>
        <end position="107"/>
    </location>
</feature>
<dbReference type="GeneID" id="11531676"/>
<name>G8C094_TETPH</name>
<evidence type="ECO:0000256" key="1">
    <source>
        <dbReference type="ARBA" id="ARBA00004123"/>
    </source>
</evidence>
<gene>
    <name evidence="14" type="primary">TPHA0L02210</name>
    <name evidence="14" type="ordered locus">TPHA_0L02210</name>
</gene>
<evidence type="ECO:0000256" key="3">
    <source>
        <dbReference type="ARBA" id="ARBA00006914"/>
    </source>
</evidence>
<dbReference type="Pfam" id="PF17862">
    <property type="entry name" value="AAA_lid_3"/>
    <property type="match status" value="1"/>
</dbReference>
<keyword evidence="5" id="KW-0547">Nucleotide-binding</keyword>
<dbReference type="GO" id="GO:0006261">
    <property type="term" value="P:DNA-templated DNA replication"/>
    <property type="evidence" value="ECO:0007669"/>
    <property type="project" value="EnsemblFungi"/>
</dbReference>